<dbReference type="OrthoDB" id="1397767at2"/>
<accession>A0A419W6E0</accession>
<keyword evidence="1" id="KW-0732">Signal</keyword>
<gene>
    <name evidence="2" type="ORF">BC643_1338</name>
</gene>
<protein>
    <submittedName>
        <fullName evidence="2">Uncharacterized protein</fullName>
    </submittedName>
</protein>
<evidence type="ECO:0000313" key="2">
    <source>
        <dbReference type="EMBL" id="RKD90990.1"/>
    </source>
</evidence>
<sequence>MKPVPIRLLCALALFFTSCATVPVTREIRNVEEISSMSSSSSYLKAHINDGSVYVLYQWRAHTEESTITGFGRYLDLNRKVIEERLKPKKSATDVIPFDIPFERIALVETNDPGTSIAGGLTFMTGVTAVVAVICLTNPKACFGSCPTFYASNGDSLVLMAEGFSTSVSPSLEKSDVDMLYHAQSAKNFELLVTNEALETHSICSADILAFERKAGERVFATSGDEFYRCRDLIGPTAVAGVTEPDLSDFLAADDKEYYSLADGDNLCSKEELIISFDSGSPSAQKGLVIGKRQTLLTTYLMYQGLAYMGGGVGYWMAEQERKGFDAGESIFSLLGGIEVYAESPEGNWQLCDVIHETGPIATDFNLVLLPDQQAETVRLKLKMNKGLWRIDYLALANIEGKAEPIIVESCRVETLVGQEEDALARLLNDDEYLVTMPGDAYTIHYELPFESAEIFLRSRGYYLEWIRDEWVKEQNFKKLNLMVNKPELFLKRAAKDYKLVEPTMEETFWNSRYVKN</sequence>
<evidence type="ECO:0000313" key="3">
    <source>
        <dbReference type="Proteomes" id="UP000283387"/>
    </source>
</evidence>
<dbReference type="PROSITE" id="PS51257">
    <property type="entry name" value="PROKAR_LIPOPROTEIN"/>
    <property type="match status" value="1"/>
</dbReference>
<keyword evidence="3" id="KW-1185">Reference proteome</keyword>
<name>A0A419W6E0_9BACT</name>
<dbReference type="AlphaFoldDB" id="A0A419W6E0"/>
<dbReference type="RefSeq" id="WP_120272335.1">
    <property type="nucleotide sequence ID" value="NZ_RAPN01000001.1"/>
</dbReference>
<evidence type="ECO:0000256" key="1">
    <source>
        <dbReference type="SAM" id="SignalP"/>
    </source>
</evidence>
<reference evidence="2 3" key="1">
    <citation type="submission" date="2018-09" db="EMBL/GenBank/DDBJ databases">
        <title>Genomic Encyclopedia of Archaeal and Bacterial Type Strains, Phase II (KMG-II): from individual species to whole genera.</title>
        <authorList>
            <person name="Goeker M."/>
        </authorList>
    </citation>
    <scope>NUCLEOTIDE SEQUENCE [LARGE SCALE GENOMIC DNA]</scope>
    <source>
        <strain evidence="2 3">DSM 27148</strain>
    </source>
</reference>
<dbReference type="EMBL" id="RAPN01000001">
    <property type="protein sequence ID" value="RKD90990.1"/>
    <property type="molecule type" value="Genomic_DNA"/>
</dbReference>
<feature type="chain" id="PRO_5018978577" evidence="1">
    <location>
        <begin position="21"/>
        <end position="517"/>
    </location>
</feature>
<feature type="signal peptide" evidence="1">
    <location>
        <begin position="1"/>
        <end position="20"/>
    </location>
</feature>
<dbReference type="Proteomes" id="UP000283387">
    <property type="component" value="Unassembled WGS sequence"/>
</dbReference>
<comment type="caution">
    <text evidence="2">The sequence shown here is derived from an EMBL/GenBank/DDBJ whole genome shotgun (WGS) entry which is preliminary data.</text>
</comment>
<organism evidence="2 3">
    <name type="scientific">Mangrovibacterium diazotrophicum</name>
    <dbReference type="NCBI Taxonomy" id="1261403"/>
    <lineage>
        <taxon>Bacteria</taxon>
        <taxon>Pseudomonadati</taxon>
        <taxon>Bacteroidota</taxon>
        <taxon>Bacteroidia</taxon>
        <taxon>Marinilabiliales</taxon>
        <taxon>Prolixibacteraceae</taxon>
        <taxon>Mangrovibacterium</taxon>
    </lineage>
</organism>
<proteinExistence type="predicted"/>